<keyword evidence="3" id="KW-1185">Reference proteome</keyword>
<protein>
    <submittedName>
        <fullName evidence="2">PEGA domain-containing protein</fullName>
    </submittedName>
</protein>
<dbReference type="STRING" id="454194.PYK22_01714"/>
<reference evidence="2 3" key="1">
    <citation type="submission" date="2013-12" db="EMBL/GenBank/DDBJ databases">
        <authorList>
            <person name="Stott M."/>
        </authorList>
    </citation>
    <scope>NUCLEOTIDE SEQUENCE [LARGE SCALE GENOMIC DNA]</scope>
    <source>
        <strain evidence="2 3">K22</strain>
    </source>
</reference>
<organism evidence="2 3">
    <name type="scientific">Pyrinomonas methylaliphatogenes</name>
    <dbReference type="NCBI Taxonomy" id="454194"/>
    <lineage>
        <taxon>Bacteria</taxon>
        <taxon>Pseudomonadati</taxon>
        <taxon>Acidobacteriota</taxon>
        <taxon>Blastocatellia</taxon>
        <taxon>Blastocatellales</taxon>
        <taxon>Pyrinomonadaceae</taxon>
        <taxon>Pyrinomonas</taxon>
    </lineage>
</organism>
<dbReference type="EMBL" id="CBXV010000006">
    <property type="protein sequence ID" value="CDM65708.1"/>
    <property type="molecule type" value="Genomic_DNA"/>
</dbReference>
<evidence type="ECO:0000256" key="1">
    <source>
        <dbReference type="SAM" id="SignalP"/>
    </source>
</evidence>
<dbReference type="OrthoDB" id="102739at2"/>
<dbReference type="Proteomes" id="UP000031518">
    <property type="component" value="Unassembled WGS sequence"/>
</dbReference>
<name>A0A0B6WWN9_9BACT</name>
<feature type="chain" id="PRO_5002109941" evidence="1">
    <location>
        <begin position="25"/>
        <end position="322"/>
    </location>
</feature>
<evidence type="ECO:0000313" key="3">
    <source>
        <dbReference type="Proteomes" id="UP000031518"/>
    </source>
</evidence>
<accession>A0A0B6WWN9</accession>
<gene>
    <name evidence="2" type="ORF">PYK22_01714</name>
</gene>
<keyword evidence="1" id="KW-0732">Signal</keyword>
<evidence type="ECO:0000313" key="2">
    <source>
        <dbReference type="EMBL" id="CDM65708.1"/>
    </source>
</evidence>
<sequence length="322" mass="35281" precursor="true">MRNRSVFFAFVLALFAAFCSTGIAQVKKSGRLDFGRIELSTAPGGYPLLVDDRPVGETTSAVRYIDLPPGKHKLEIQFPNGVRWVREFDVIAGRRQCIKLNYNPRVVRIPRSPCPYAVSVSAPNIVNDGDLITFTANTTYAGDKSLNYTWTISPASARIISGMGSSTVTVDSTGLGQQRVIAMLMVDDGSGDPRCRQQASVATKVFKQTPPSVVAQRFDEFPSISYDDDKARLDNFAIELQNAPGARGFIIVYAGRTSRPGEADRLAARARNYLIGVRGLEAHRIVTVNGGYRERNGYELWIVPTGATPPQPTPDKPLQANR</sequence>
<dbReference type="AlphaFoldDB" id="A0A0B6WWN9"/>
<proteinExistence type="predicted"/>
<reference evidence="2 3" key="2">
    <citation type="submission" date="2015-01" db="EMBL/GenBank/DDBJ databases">
        <title>Complete genome sequence of Pyrinomonas methylaliphatogenes type strain K22T.</title>
        <authorList>
            <person name="Lee K.C.Y."/>
            <person name="Power J.F."/>
            <person name="Dunfield P.F."/>
            <person name="Morgan X.C."/>
            <person name="Huttenhower C."/>
            <person name="Stott M.B."/>
        </authorList>
    </citation>
    <scope>NUCLEOTIDE SEQUENCE [LARGE SCALE GENOMIC DNA]</scope>
    <source>
        <strain evidence="2 3">K22</strain>
    </source>
</reference>
<feature type="signal peptide" evidence="1">
    <location>
        <begin position="1"/>
        <end position="24"/>
    </location>
</feature>
<dbReference type="RefSeq" id="WP_041976208.1">
    <property type="nucleotide sequence ID" value="NZ_CBXV010000006.1"/>
</dbReference>